<keyword evidence="1" id="KW-0472">Membrane</keyword>
<keyword evidence="1" id="KW-1133">Transmembrane helix</keyword>
<dbReference type="AlphaFoldDB" id="A0AAD7GTY0"/>
<protein>
    <recommendedName>
        <fullName evidence="4">Tetraspanin</fullName>
    </recommendedName>
</protein>
<comment type="caution">
    <text evidence="2">The sequence shown here is derived from an EMBL/GenBank/DDBJ whole genome shotgun (WGS) entry which is preliminary data.</text>
</comment>
<feature type="transmembrane region" description="Helical" evidence="1">
    <location>
        <begin position="142"/>
        <end position="160"/>
    </location>
</feature>
<gene>
    <name evidence="2" type="ORF">B0H17DRAFT_1193001</name>
</gene>
<organism evidence="2 3">
    <name type="scientific">Mycena rosella</name>
    <name type="common">Pink bonnet</name>
    <name type="synonym">Agaricus rosellus</name>
    <dbReference type="NCBI Taxonomy" id="1033263"/>
    <lineage>
        <taxon>Eukaryota</taxon>
        <taxon>Fungi</taxon>
        <taxon>Dikarya</taxon>
        <taxon>Basidiomycota</taxon>
        <taxon>Agaricomycotina</taxon>
        <taxon>Agaricomycetes</taxon>
        <taxon>Agaricomycetidae</taxon>
        <taxon>Agaricales</taxon>
        <taxon>Marasmiineae</taxon>
        <taxon>Mycenaceae</taxon>
        <taxon>Mycena</taxon>
    </lineage>
</organism>
<evidence type="ECO:0000313" key="2">
    <source>
        <dbReference type="EMBL" id="KAJ7705296.1"/>
    </source>
</evidence>
<sequence length="169" mass="18437">MGYVRSHKFCCILPVRFGVFVMSIAALLGGGLLAVAGWIQVKNLHERPLSKGDEKALYIYAIIFSVLTLVGGFGLFGTLSKKRSLVSLFGSMLGFHLGFSIATGAFSMFTLFKRNSDEALANCINGSTDQDVIDGCRDGLKVLKIVVVVAYVVTWLIELCKFRISDRST</sequence>
<proteinExistence type="predicted"/>
<accession>A0AAD7GTY0</accession>
<dbReference type="Proteomes" id="UP001221757">
    <property type="component" value="Unassembled WGS sequence"/>
</dbReference>
<name>A0AAD7GTY0_MYCRO</name>
<reference evidence="2" key="1">
    <citation type="submission" date="2023-03" db="EMBL/GenBank/DDBJ databases">
        <title>Massive genome expansion in bonnet fungi (Mycena s.s.) driven by repeated elements and novel gene families across ecological guilds.</title>
        <authorList>
            <consortium name="Lawrence Berkeley National Laboratory"/>
            <person name="Harder C.B."/>
            <person name="Miyauchi S."/>
            <person name="Viragh M."/>
            <person name="Kuo A."/>
            <person name="Thoen E."/>
            <person name="Andreopoulos B."/>
            <person name="Lu D."/>
            <person name="Skrede I."/>
            <person name="Drula E."/>
            <person name="Henrissat B."/>
            <person name="Morin E."/>
            <person name="Kohler A."/>
            <person name="Barry K."/>
            <person name="LaButti K."/>
            <person name="Morin E."/>
            <person name="Salamov A."/>
            <person name="Lipzen A."/>
            <person name="Mereny Z."/>
            <person name="Hegedus B."/>
            <person name="Baldrian P."/>
            <person name="Stursova M."/>
            <person name="Weitz H."/>
            <person name="Taylor A."/>
            <person name="Grigoriev I.V."/>
            <person name="Nagy L.G."/>
            <person name="Martin F."/>
            <person name="Kauserud H."/>
        </authorList>
    </citation>
    <scope>NUCLEOTIDE SEQUENCE</scope>
    <source>
        <strain evidence="2">CBHHK067</strain>
    </source>
</reference>
<feature type="transmembrane region" description="Helical" evidence="1">
    <location>
        <begin position="88"/>
        <end position="112"/>
    </location>
</feature>
<evidence type="ECO:0000313" key="3">
    <source>
        <dbReference type="Proteomes" id="UP001221757"/>
    </source>
</evidence>
<feature type="transmembrane region" description="Helical" evidence="1">
    <location>
        <begin position="57"/>
        <end position="76"/>
    </location>
</feature>
<keyword evidence="1" id="KW-0812">Transmembrane</keyword>
<evidence type="ECO:0008006" key="4">
    <source>
        <dbReference type="Google" id="ProtNLM"/>
    </source>
</evidence>
<dbReference type="EMBL" id="JARKIE010000008">
    <property type="protein sequence ID" value="KAJ7705296.1"/>
    <property type="molecule type" value="Genomic_DNA"/>
</dbReference>
<feature type="transmembrane region" description="Helical" evidence="1">
    <location>
        <begin position="12"/>
        <end position="37"/>
    </location>
</feature>
<evidence type="ECO:0000256" key="1">
    <source>
        <dbReference type="SAM" id="Phobius"/>
    </source>
</evidence>
<keyword evidence="3" id="KW-1185">Reference proteome</keyword>